<reference evidence="1 2" key="1">
    <citation type="journal article" date="2020" name="Microb. Genom.">
        <title>Genetic diversity of clinical and environmental Mucorales isolates obtained from an investigation of mucormycosis cases among solid organ transplant recipients.</title>
        <authorList>
            <person name="Nguyen M.H."/>
            <person name="Kaul D."/>
            <person name="Muto C."/>
            <person name="Cheng S.J."/>
            <person name="Richter R.A."/>
            <person name="Bruno V.M."/>
            <person name="Liu G."/>
            <person name="Beyhan S."/>
            <person name="Sundermann A.J."/>
            <person name="Mounaud S."/>
            <person name="Pasculle A.W."/>
            <person name="Nierman W.C."/>
            <person name="Driscoll E."/>
            <person name="Cumbie R."/>
            <person name="Clancy C.J."/>
            <person name="Dupont C.L."/>
        </authorList>
    </citation>
    <scope>NUCLEOTIDE SEQUENCE [LARGE SCALE GENOMIC DNA]</scope>
    <source>
        <strain evidence="1 2">GL24</strain>
    </source>
</reference>
<comment type="caution">
    <text evidence="1">The sequence shown here is derived from an EMBL/GenBank/DDBJ whole genome shotgun (WGS) entry which is preliminary data.</text>
</comment>
<gene>
    <name evidence="1" type="ORF">G6F50_018613</name>
</gene>
<evidence type="ECO:0000313" key="1">
    <source>
        <dbReference type="EMBL" id="KAG1523394.1"/>
    </source>
</evidence>
<protein>
    <submittedName>
        <fullName evidence="1">Uncharacterized protein</fullName>
    </submittedName>
</protein>
<organism evidence="1 2">
    <name type="scientific">Rhizopus delemar</name>
    <dbReference type="NCBI Taxonomy" id="936053"/>
    <lineage>
        <taxon>Eukaryota</taxon>
        <taxon>Fungi</taxon>
        <taxon>Fungi incertae sedis</taxon>
        <taxon>Mucoromycota</taxon>
        <taxon>Mucoromycotina</taxon>
        <taxon>Mucoromycetes</taxon>
        <taxon>Mucorales</taxon>
        <taxon>Mucorineae</taxon>
        <taxon>Rhizopodaceae</taxon>
        <taxon>Rhizopus</taxon>
    </lineage>
</organism>
<accession>A0A9P6XM80</accession>
<name>A0A9P6XM80_9FUNG</name>
<dbReference type="Proteomes" id="UP000740926">
    <property type="component" value="Unassembled WGS sequence"/>
</dbReference>
<keyword evidence="2" id="KW-1185">Reference proteome</keyword>
<sequence length="78" mass="8539">MNRRCWQALLGCAPALPDFRLSVQFLIWPQVSEPITCVRERSVRRSAAMMATGPMAYAEVKPGWPSSRGSANASLAST</sequence>
<dbReference type="EMBL" id="JAANIU010021074">
    <property type="protein sequence ID" value="KAG1523394.1"/>
    <property type="molecule type" value="Genomic_DNA"/>
</dbReference>
<proteinExistence type="predicted"/>
<evidence type="ECO:0000313" key="2">
    <source>
        <dbReference type="Proteomes" id="UP000740926"/>
    </source>
</evidence>
<dbReference type="AlphaFoldDB" id="A0A9P6XM80"/>